<dbReference type="AlphaFoldDB" id="G0TRI3"/>
<organism evidence="2">
    <name type="scientific">Trypanosoma vivax (strain Y486)</name>
    <dbReference type="NCBI Taxonomy" id="1055687"/>
    <lineage>
        <taxon>Eukaryota</taxon>
        <taxon>Discoba</taxon>
        <taxon>Euglenozoa</taxon>
        <taxon>Kinetoplastea</taxon>
        <taxon>Metakinetoplastina</taxon>
        <taxon>Trypanosomatida</taxon>
        <taxon>Trypanosomatidae</taxon>
        <taxon>Trypanosoma</taxon>
        <taxon>Duttonella</taxon>
    </lineage>
</organism>
<dbReference type="EMBL" id="HE573017">
    <property type="protein sequence ID" value="CCC46547.1"/>
    <property type="molecule type" value="Genomic_DNA"/>
</dbReference>
<feature type="compositionally biased region" description="Gly residues" evidence="1">
    <location>
        <begin position="655"/>
        <end position="667"/>
    </location>
</feature>
<protein>
    <submittedName>
        <fullName evidence="2">Uncharacterized protein</fullName>
    </submittedName>
</protein>
<dbReference type="OMA" id="FIDTGPA"/>
<dbReference type="VEuPathDB" id="TriTrypDB:TvY486_0101940"/>
<sequence>MQKVSRYTSRNLFDDVFATIPGDMVLHTGPATLSEKYSLLASGMVAEEKMKDNASSLENEEGRSAMLASADGVVSAGIMDLGAMMRRAAEKKTEQREEPEESEPWEGIDIQLDADDEAVQEATKYASLFAEIEAQEKDEFNHAAGVGTFASSVRCGSNGIVGRSALVGSGGGVGSRSGSSLTVEEQIAVMRPEDGIRYSGCCVLFRGIKNFGFIAPDVGGPDVYFTREGIKYAFTRRVLEVFYGNDLAVVAENSGLRREGEGFEDLSYVPGAGRAATHMEHHSNDGSWRFNSSILGVSSSVEKSFATVNSGEDENDSVKNGGAPMTALESGNGEEAEVQRMDTTPVVAPTALEVGQEEVGSSVTAVAPTTREEEVEASYAEANSHVVEDEKKVAPDDVVPVCGKADSVKEDVGDHGEEGEGDKKLPVVPLKHDDQLVQRAAALLTPETAKLLLLCLQFGEPVLTTTEKVTFSVRWNNSNSRAGRRLRADNISGLPSNSYALAIERWWFSPLFRSVNDSRSEDTRLRTPYQSASAKGERVHSDGKEGDGEILKRFRGTVRMYDADEMRGQIRPEVGGAQYVSFSGDAILWASFAEPARRHPVHGLMVNYSIAGCDKHGRPVATLITGPDDSPLCEANFVCVATVGTANARESASGGLYGSSTGGGGDANSGERHDDDVGLEKAPGGRKRAREEELLLLEEDDYGIM</sequence>
<feature type="region of interest" description="Disordered" evidence="1">
    <location>
        <begin position="651"/>
        <end position="692"/>
    </location>
</feature>
<feature type="region of interest" description="Disordered" evidence="1">
    <location>
        <begin position="519"/>
        <end position="546"/>
    </location>
</feature>
<feature type="compositionally biased region" description="Basic and acidic residues" evidence="1">
    <location>
        <begin position="669"/>
        <end position="679"/>
    </location>
</feature>
<proteinExistence type="predicted"/>
<feature type="compositionally biased region" description="Basic and acidic residues" evidence="1">
    <location>
        <begin position="535"/>
        <end position="546"/>
    </location>
</feature>
<reference evidence="2" key="1">
    <citation type="journal article" date="2012" name="Proc. Natl. Acad. Sci. U.S.A.">
        <title>Antigenic diversity is generated by distinct evolutionary mechanisms in African trypanosome species.</title>
        <authorList>
            <person name="Jackson A.P."/>
            <person name="Berry A."/>
            <person name="Aslett M."/>
            <person name="Allison H.C."/>
            <person name="Burton P."/>
            <person name="Vavrova-Anderson J."/>
            <person name="Brown R."/>
            <person name="Browne H."/>
            <person name="Corton N."/>
            <person name="Hauser H."/>
            <person name="Gamble J."/>
            <person name="Gilderthorp R."/>
            <person name="Marcello L."/>
            <person name="McQuillan J."/>
            <person name="Otto T.D."/>
            <person name="Quail M.A."/>
            <person name="Sanders M.J."/>
            <person name="van Tonder A."/>
            <person name="Ginger M.L."/>
            <person name="Field M.C."/>
            <person name="Barry J.D."/>
            <person name="Hertz-Fowler C."/>
            <person name="Berriman M."/>
        </authorList>
    </citation>
    <scope>NUCLEOTIDE SEQUENCE</scope>
    <source>
        <strain evidence="2">Y486</strain>
    </source>
</reference>
<accession>G0TRI3</accession>
<name>G0TRI3_TRYVY</name>
<gene>
    <name evidence="2" type="ORF">TVY486_0101940</name>
</gene>
<evidence type="ECO:0000313" key="2">
    <source>
        <dbReference type="EMBL" id="CCC46547.1"/>
    </source>
</evidence>
<evidence type="ECO:0000256" key="1">
    <source>
        <dbReference type="SAM" id="MobiDB-lite"/>
    </source>
</evidence>